<reference evidence="2" key="1">
    <citation type="submission" date="2019-08" db="EMBL/GenBank/DDBJ databases">
        <authorList>
            <person name="Kucharzyk K."/>
            <person name="Murdoch R.W."/>
            <person name="Higgins S."/>
            <person name="Loffler F."/>
        </authorList>
    </citation>
    <scope>NUCLEOTIDE SEQUENCE</scope>
</reference>
<organism evidence="2">
    <name type="scientific">bioreactor metagenome</name>
    <dbReference type="NCBI Taxonomy" id="1076179"/>
    <lineage>
        <taxon>unclassified sequences</taxon>
        <taxon>metagenomes</taxon>
        <taxon>ecological metagenomes</taxon>
    </lineage>
</organism>
<name>A0A644SXI4_9ZZZZ</name>
<proteinExistence type="predicted"/>
<dbReference type="NCBIfam" id="NF012204">
    <property type="entry name" value="adhes_FxxPxG"/>
    <property type="match status" value="1"/>
</dbReference>
<evidence type="ECO:0000313" key="2">
    <source>
        <dbReference type="EMBL" id="MPL58341.1"/>
    </source>
</evidence>
<evidence type="ECO:0000256" key="1">
    <source>
        <dbReference type="SAM" id="MobiDB-lite"/>
    </source>
</evidence>
<dbReference type="InterPro" id="IPR047881">
    <property type="entry name" value="LktA_repeat"/>
</dbReference>
<feature type="compositionally biased region" description="Polar residues" evidence="1">
    <location>
        <begin position="2673"/>
        <end position="2700"/>
    </location>
</feature>
<comment type="caution">
    <text evidence="2">The sequence shown here is derived from an EMBL/GenBank/DDBJ whole genome shotgun (WGS) entry which is preliminary data.</text>
</comment>
<dbReference type="SUPFAM" id="SSF51126">
    <property type="entry name" value="Pectin lyase-like"/>
    <property type="match status" value="1"/>
</dbReference>
<accession>A0A644SXI4</accession>
<gene>
    <name evidence="2" type="ORF">SDC9_03873</name>
</gene>
<dbReference type="EMBL" id="VSSQ01000007">
    <property type="protein sequence ID" value="MPL58341.1"/>
    <property type="molecule type" value="Genomic_DNA"/>
</dbReference>
<dbReference type="Gene3D" id="2.160.20.10">
    <property type="entry name" value="Single-stranded right-handed beta-helix, Pectin lyase-like"/>
    <property type="match status" value="1"/>
</dbReference>
<protein>
    <recommendedName>
        <fullName evidence="3">Filamentous haemagglutinin FhaB/tRNA nuclease CdiA-like TPS domain-containing protein</fullName>
    </recommendedName>
</protein>
<evidence type="ECO:0008006" key="3">
    <source>
        <dbReference type="Google" id="ProtNLM"/>
    </source>
</evidence>
<feature type="region of interest" description="Disordered" evidence="1">
    <location>
        <begin position="2664"/>
        <end position="2700"/>
    </location>
</feature>
<dbReference type="InterPro" id="IPR011050">
    <property type="entry name" value="Pectin_lyase_fold/virulence"/>
</dbReference>
<dbReference type="InterPro" id="IPR012334">
    <property type="entry name" value="Pectin_lyas_fold"/>
</dbReference>
<dbReference type="NCBIfam" id="NF012206">
    <property type="entry name" value="LktA_tand_53"/>
    <property type="match status" value="19"/>
</dbReference>
<sequence length="5859" mass="586369">MAGMQRSWRRDWKLKKPAWQSMAHINLERRRKKTANKVINLASRRKRLFRQIAASIAAMQLLSGFGMDYAYASNITIDNRTATQVDVNGNVTNIHTDTFRGQNAFNSFKDFNVANGEIVNLHFSNIKGMMTAVNLLNYVSGGKMSTIDGMLNGIKDGRIGGNVYFLNPKGMMVGSTGIINVGKLTSVTPSQSSIDNFLNNTLNGQAGTTAYWSNFNPDDWVRTVPLSADGSIVVQGKINAASGVSVRTTDFSNAGTISSGASFQASAVDFSDVVNANGLDSGIKIAVDGGTIEIIADKDIVNSGKIINEGAANQNGGMINLQALNDVTLGAGSLLSAKGNGENSSGGNVTVLAGNNASMLNNALINASGSSVSGDGGAIEFSGNHEVTIQGGSFTARAMNGKAGSVLIDPENINWTGTGDDKFLSDGTSYTLEATKSISLTDVIISTRQVAASDANRGSIESALSIGNSGDIKLLAPIITLGAGTKLLANANNGKTGGTVTLEAKDTATLDYVGYKSAAASIQVGDSSGGATIKGKDVVIHASATANNDYIISDADLSSQVLNMATKTLDSVQQLTQLAGINATYSQAETSAKITVKSGSVLQADDSVTLKAETVSGAGSRPLNIPGIPLKVKSPAAVGVSYAAIDATAKVEVESGAAISAKDLTVSVHNNANLDADLTAKPKSAANSSSQTVTVAVGITDVDVDATAAVGGTLNVSGDVQITASNTGSYSTAVEGLTGDNGVASAAIAIALRDTSASASLTANVPNATKVGVFAVNNITSDITTSKTQTGLTTLDAVKAKVISDVTDSIQDKLASVIGWPIPASEAAKVVKATQKSFRLSGAVAYADSNDNAAATIGGGTSPQTVNASGSVAVGSQVKASDLEISAAAAAVSNSSTSSTSGDTSKQSYSAGVAVGNYTHNSLAEIGENVTITAGKIGVASKTIIPIRDQALFSGSVFDKWTGLPTITNAIEAVADVGDVFNGRSSAKSGSDESAGSIGLSGSASILTFNNTSQAIVDTGAKLNLTGADTGAWSSDAITIDAGSAAKSVLGVTYRDKVDPTTVAFSYDAQTDIKATNDTTLLFLGGAVIPSTSSGETGLGVVVNDITVNSTVNSIVREGAVIQGAKEVQVTADNQDKIISVVTSSGIGSSFGANGSVAVTTLNEQSYALIDDEATIKADKLTVTAATTPVVWSISGGITYGKGASVGIGVVYNDIDSDTAAQIADNDTVSTDGKTRTSQLNTITPYSLTNPTGAIISAPVIDVEANTGGNIGAVTVTPAIANSSDDTSPGFFDGIKETYKDVQDMAAMVVGLKRNTVTKNGTKPEQPASPKFGLSGAGGAAVNNTTLTNTAKVSGVYLDQSKPGYSGATSLTVQGISDSVIVAASGAAAITRANSSTQTAKVGMAGSVAVNMIDNDNNAILDTVTVVGADDVAVQALSGGEQVAVAIGMTVDASKQGANIQASVAGSVSLTMDESTTKALVANSTITGASGSGRNVEVTAYNSTDVGTGGGSLELQPLSSDATGAGVGAAVTYASISSDVTSQISNSTISSVDKIGVHADNASKIAAGGGVASLTNSENSASLAGTVIVTRVINNTTATVDSGSNLTATTGVDVIAQAAGQNSELEKLINSPSSAQNINYNALGNLGSGATGIVSVAGIVQAGKGPNAGASINYSEISENVTAQVKDSSVTTTEAAGAIDVEAVSKSNILGMAIGVGASTNSFSGGGSVAIGVIDNSTTAYVGQSASGGSATTLTANTVNVAAEDNSTISTIAGQVNLSLAQNAAVGAAVTYNDISNSTSATVDKAIIHAASKATVAGKNTSEIDSIAAAGTLSTGGPAVSGSVTINFIENTTIGAVKNNSSIDANGAGTNSVTISSEDKAKIQSLAGSLAASGGTAGAGGAFAYNNIANKNTAIVEDSSITNAASLALTAAEDATINTLSAAVSGGQNVGLSGSVSVSQIENDTLAKFDRSTLNGGSSAAIKGSDNAQINSIAGAAAFSGGASVGASVAVNTISNLASATVTDSSLNISNDLTVEGDNTSEIQSLSVSGSGGANLAFAGSSSANTVNNRTIAGVTSAAITGTAANVKVASHNTGTIKSLAGGAAVSGAAGVGLAIAVNHIGNETDAYVNGSKSGTEYDVDDLLVSSIAGGTIKSAAVGVGGGADVGVAGSTATNYISSNTKAHIDSGAVVVANNNVGVIAQTDDVITNLAGSVGIGVAAAGVGASVTVNVISGDTEAYISGDTTKVTALAHGTGLTISDGTLSGSVDLADALALDTYGRTDLKSKRNTKMVNGVAVNATATHSVENLVANVAGGLYAGVAGTTNVGVLEGNTSAYIDSARINISGTGSSSQAVSVIAGDAAYSNGFVGTLAVGAAGVGIGLDTNVFNNSTTAYVKDSQALNAVDRIEINAESTQGASSLVVSGAGGVVGVVGTGSIGIFGSTTEAYLDNDIVHAQDVSVTAEHDSQFYIAAGGITAGAVAVSGTYAVTSDSSITKAHIDDSTVNAAGAINVESDNSSLINSWGVSGALAGGAGVAGNAVVSLVNNTSQAYVTGSHLGTSGNKAASAVVKAIDRVSVTNTAGALGAAYNGVGVGASASVVEVGNTTSAYIDNSDVHTTGATAVEAEAERNLSNTAVSVGVGGTAGISGTAAVTLVGKALSGDVKSSELDKDNSGTLTKVNNLTSGDRLGSSNVSTSTANGGTAGITDSELVAVNSAGKVSVTSKLSTGSLSYRTSAVVSGNSVIDAGGEVEITAQEKAKISILTGGVAAGTVGVGGSVGVMNINNNVQAAVLDTAKITSGENILIEANVGKLSSSDAAASVKSYQGSGGLVGLGAAVSEVDVSNNVTAETASGTTLTSGTVKKTTIQATDDSDVYAEATGLTVGAVTAGVVVAHANKSGNTKALLGDANVSKAATIVNGGLALNSERSGNVTALAQAGSGGILGSGLSTDAFASDSGDTAAQIGNYVTINGLGNDVTVTASVTPQTDAAAKGFNASVGASVGAAVAMAEVTSTVTASVGDHDDITAKNLTVTAQAKQNGTNPSAKSFAEAAGIGYQLAANGMVAQSLYDPHVSASIGASTDITATGDISVTTRVNGDAEAKSSGITGAAGAGVGLSMATAKLNPVMTTYVGAGSHLAGQNILVQSLFNYDAAGINALTNNKAEATAFSATGALGVAANGAKALADTSADVDTYVLGDTTLTATGGITIQSKTSSLSDAEANGHAYAALAAGGVQADATVGSSNETYVNAQQINAGSLTVQGISNDSAEADSLSGAGGIAAGSGSVANAAVTSSNKAYTGSDVVAAVTAMKIAATTYSQASADAKGVNAGGLAVGVSLAKANNSSTVDAHVGNSNTITGPLLDVEAKLLLPSSGNSSYAYAAASGGGLIGVNATSSEANNAATVISYIGDGSTINDATQLGSVNVTATNNTKQVAKSTANTGGIVAAGANNSLASSNSNTSAYMGDGVTVNGGSLNIIANGQDDNYAKATSGTGGLISGSAATAKTTTQGTMQSYIGNSTSTKNETVTLGKGFTLSADHTAKFEAQTDSRMAAALGGSGAYAANTADYTTLASVGEDAAVNATAIDITAANHTRKQLPSGENYDVQAGSGGIVNGSAAKSETTIANTTKVTIGDGAALTMSGLRYSPGSLNLTAKNDVIAKDSVRLDAGGAIEIAKAVSTINNTQNDALIDIGSGATLDSVGNIKLLAVLTADVETKTAVKTYGGAGAAEGQSASTVKANNKITLKSGESASNLTSMRADGDITLQAGTATNSAGQAAITAIAYTDLWNKTAFPIKTKPNADGYVYQNDIITLGNNAQLASVGDVYLLTEKGKPNVIGSGTGTDLYRQVLEEIGSFFSNLVGGGDVSLAIHGGSTYSGGNAGVEANGTVNVGIENKRYLTIKTDGTVDAANTSKDITVTSSNENLTNTMQSQITKLQEMIAALNGILAPGVEAGTKGKYDALTAQVATKVVQQGHATTLSGQYQGTITTLNAQLAAEKAKSTPDQAVIASLTSQIAEATTKKMAADDDFTSLTSEIAALNAKIAALGTVTSSNTVDETKITNLIGAYNAEISMLQTKLAAQGGAASTDVNVLNIDNEIRAQSGNIYVTGDYLTGSGKLQAPGDVLISIVNNSPSFLRTSALTVLNEAGGHLYFNNANVINTSGINSRSFGSSGSFNGTLLTSANSALPAVSVTNTYIPMGSEMAPDIYIDNNITNLTGTIGITSLRGSIVVKDGVAVVGDTISLSAGKDITIGYKEGIRDVSGDIKQQWKHVADTATARGTSYSSGTKSLAELGITDVSSDTAYLAGNNIFVSGEYLNINGVIQSGIANHAATVTQEAVELAKATGLPKVLVTTASTSDLGNIAIYYNAANGGYLEAEATSVMGGYMELYGHILNTGYGELKAMDGYGTISITNNSTSPLQINTLSTGSGVQGTIKITDTAKRTSDNGAALVTVYKKLGNATNVYTNDNASHVLNLSTPDTNYNYTAANAVYSPLANQYYSWTVVKTDTWNQQRDCTEKHYFGISGGTDRDYDDPIDLATTTKVVDDDVVRVISGSTDKFILNRSHNASETAGWSQVAGSYDKDEYVLYRKETWTDQRSLKAVTVNEYNVYAANPVKISWLGSNTGAVNVNSVGSVNLNGGITNKTGATNITSSNGAITRTATADGITVQNLKLQAETGIGTVATPVNVTMLTGGKLTANSTSGDISIKGLQGDVAFDKISTSGNVYLGAENNLYGVDDASLIEGNLIQLTATHGMLGSAENSVKIRAGSSAGGGLDATAGDSIYITQTDGDLYLTQALSNAGDVVITAVNGSILDNNATQTQNDRTKAQLLALWDDMQLTGQAAQDSAANTLAAYEAQKTQEYKTYWQYRQRFTDASGNVLPYSGDQKIAFSADEKAYYKNNLGWTDAQISQRETQMTTQYQTLNSGYGAISTSYNNNWQYAVVKPTDSSGKTLYEGYDALQFAEWNSLVAGSSWTEAQLTNSLSVGLMKETSDTRITVEAPNVSGRNVVLTANNGSIGSDGSEVAININGRTWSDLNSDEKLAIMSAETKDVSVVSDKEIKIISREDVNVESGGMVTATAAAGNVYLGSEGTININQVTAGGDVRIKSRHGIVNAAPTGTVNIIGKDTILEAAQNSIGKITDSSAVINPLLIGLGSGVLTARSGGDIYLTSPIGSLNLDTVYAVYHADLTTGGNIINSTSPDQNIRAESVTLTANNGSIGSSGNYLKVGLDATGELIADANGDIYIGSPKRDLTVSKIISHTGSVGLNGGSSIALDQDGITAALDVTISTGDSISIKGSNPAAQRITANNIALLATQGSIGSAGKSLGIQAANAGVVTATAGKGIYLSQLSGNLNTSDVTAGLGDVNLTVAAGDANLGVVKANGGNVTVTASGAIANAAASASATNVTAQGITLTAQNGGIGTAAHRLYIDSSNASAGTVTAAAEGGIYLTETSGDLNVNSITAATGDINIAVDRSILNRNGNNGVNLQGKNIVLTTGIDGSIGEKGNRLVTSLTGQFIPALTAFGDIAMEVRSGDLITDTLTSSNGAIDLLVANGKAEARTVSAAGDINGNFSGNFTTDTMLSQNGSITLVSGGSVTGNSVTAADIIDIAAQGGTFINRMTGGTLNFALTAPGGILSIGDISVSKSLTATADNVILSHVVHTGAAPLQMAISGGSKVMADSVAVNVTSVPGVQFNNFSANQAVINGQTDKIALYNTLTGTRAEIISNYYKVVADNNPPLTLFGSDVLLRPLATRYDLLMDGKAISTNTTVVNSQSGIRINGSATSDTAVDVTDKVLKVGNQTGVPEFRVAGSPPMSSGGGMPNNTNLANTVDITQLMNFQNEGNMPGNEEESNQEQG</sequence>